<sequence>MSGLLCASSPVIYCSISSWFVAVLVRCRMQVGVLELLVGVSKTRSN</sequence>
<protein>
    <submittedName>
        <fullName evidence="1">Uncharacterized protein</fullName>
    </submittedName>
</protein>
<dbReference type="EMBL" id="PSQE01000003">
    <property type="protein sequence ID" value="RHN70946.1"/>
    <property type="molecule type" value="Genomic_DNA"/>
</dbReference>
<evidence type="ECO:0000313" key="2">
    <source>
        <dbReference type="Proteomes" id="UP000265566"/>
    </source>
</evidence>
<proteinExistence type="predicted"/>
<reference evidence="2" key="1">
    <citation type="journal article" date="2018" name="Nat. Plants">
        <title>Whole-genome landscape of Medicago truncatula symbiotic genes.</title>
        <authorList>
            <person name="Pecrix Y."/>
            <person name="Staton S.E."/>
            <person name="Sallet E."/>
            <person name="Lelandais-Briere C."/>
            <person name="Moreau S."/>
            <person name="Carrere S."/>
            <person name="Blein T."/>
            <person name="Jardinaud M.F."/>
            <person name="Latrasse D."/>
            <person name="Zouine M."/>
            <person name="Zahm M."/>
            <person name="Kreplak J."/>
            <person name="Mayjonade B."/>
            <person name="Satge C."/>
            <person name="Perez M."/>
            <person name="Cauet S."/>
            <person name="Marande W."/>
            <person name="Chantry-Darmon C."/>
            <person name="Lopez-Roques C."/>
            <person name="Bouchez O."/>
            <person name="Berard A."/>
            <person name="Debelle F."/>
            <person name="Munos S."/>
            <person name="Bendahmane A."/>
            <person name="Berges H."/>
            <person name="Niebel A."/>
            <person name="Buitink J."/>
            <person name="Frugier F."/>
            <person name="Benhamed M."/>
            <person name="Crespi M."/>
            <person name="Gouzy J."/>
            <person name="Gamas P."/>
        </authorList>
    </citation>
    <scope>NUCLEOTIDE SEQUENCE [LARGE SCALE GENOMIC DNA]</scope>
    <source>
        <strain evidence="2">cv. Jemalong A17</strain>
    </source>
</reference>
<dbReference type="AlphaFoldDB" id="A0A396IYW0"/>
<dbReference type="Gramene" id="rna19582">
    <property type="protein sequence ID" value="RHN70946.1"/>
    <property type="gene ID" value="gene19582"/>
</dbReference>
<gene>
    <name evidence="1" type="ORF">MtrunA17_Chr3g0140971</name>
</gene>
<evidence type="ECO:0000313" key="1">
    <source>
        <dbReference type="EMBL" id="RHN70946.1"/>
    </source>
</evidence>
<accession>A0A396IYW0</accession>
<name>A0A396IYW0_MEDTR</name>
<organism evidence="1 2">
    <name type="scientific">Medicago truncatula</name>
    <name type="common">Barrel medic</name>
    <name type="synonym">Medicago tribuloides</name>
    <dbReference type="NCBI Taxonomy" id="3880"/>
    <lineage>
        <taxon>Eukaryota</taxon>
        <taxon>Viridiplantae</taxon>
        <taxon>Streptophyta</taxon>
        <taxon>Embryophyta</taxon>
        <taxon>Tracheophyta</taxon>
        <taxon>Spermatophyta</taxon>
        <taxon>Magnoliopsida</taxon>
        <taxon>eudicotyledons</taxon>
        <taxon>Gunneridae</taxon>
        <taxon>Pentapetalae</taxon>
        <taxon>rosids</taxon>
        <taxon>fabids</taxon>
        <taxon>Fabales</taxon>
        <taxon>Fabaceae</taxon>
        <taxon>Papilionoideae</taxon>
        <taxon>50 kb inversion clade</taxon>
        <taxon>NPAAA clade</taxon>
        <taxon>Hologalegina</taxon>
        <taxon>IRL clade</taxon>
        <taxon>Trifolieae</taxon>
        <taxon>Medicago</taxon>
    </lineage>
</organism>
<dbReference type="Proteomes" id="UP000265566">
    <property type="component" value="Chromosome 3"/>
</dbReference>
<comment type="caution">
    <text evidence="1">The sequence shown here is derived from an EMBL/GenBank/DDBJ whole genome shotgun (WGS) entry which is preliminary data.</text>
</comment>